<name>A0A392RDG6_9FABA</name>
<proteinExistence type="predicted"/>
<dbReference type="AlphaFoldDB" id="A0A392RDG6"/>
<evidence type="ECO:0000313" key="2">
    <source>
        <dbReference type="Proteomes" id="UP000265520"/>
    </source>
</evidence>
<keyword evidence="2" id="KW-1185">Reference proteome</keyword>
<organism evidence="1 2">
    <name type="scientific">Trifolium medium</name>
    <dbReference type="NCBI Taxonomy" id="97028"/>
    <lineage>
        <taxon>Eukaryota</taxon>
        <taxon>Viridiplantae</taxon>
        <taxon>Streptophyta</taxon>
        <taxon>Embryophyta</taxon>
        <taxon>Tracheophyta</taxon>
        <taxon>Spermatophyta</taxon>
        <taxon>Magnoliopsida</taxon>
        <taxon>eudicotyledons</taxon>
        <taxon>Gunneridae</taxon>
        <taxon>Pentapetalae</taxon>
        <taxon>rosids</taxon>
        <taxon>fabids</taxon>
        <taxon>Fabales</taxon>
        <taxon>Fabaceae</taxon>
        <taxon>Papilionoideae</taxon>
        <taxon>50 kb inversion clade</taxon>
        <taxon>NPAAA clade</taxon>
        <taxon>Hologalegina</taxon>
        <taxon>IRL clade</taxon>
        <taxon>Trifolieae</taxon>
        <taxon>Trifolium</taxon>
    </lineage>
</organism>
<accession>A0A392RDG6</accession>
<comment type="caution">
    <text evidence="1">The sequence shown here is derived from an EMBL/GenBank/DDBJ whole genome shotgun (WGS) entry which is preliminary data.</text>
</comment>
<dbReference type="Proteomes" id="UP000265520">
    <property type="component" value="Unassembled WGS sequence"/>
</dbReference>
<feature type="non-terminal residue" evidence="1">
    <location>
        <position position="1"/>
    </location>
</feature>
<dbReference type="EMBL" id="LXQA010216030">
    <property type="protein sequence ID" value="MCI34663.1"/>
    <property type="molecule type" value="Genomic_DNA"/>
</dbReference>
<evidence type="ECO:0000313" key="1">
    <source>
        <dbReference type="EMBL" id="MCI34663.1"/>
    </source>
</evidence>
<reference evidence="1 2" key="1">
    <citation type="journal article" date="2018" name="Front. Plant Sci.">
        <title>Red Clover (Trifolium pratense) and Zigzag Clover (T. medium) - A Picture of Genomic Similarities and Differences.</title>
        <authorList>
            <person name="Dluhosova J."/>
            <person name="Istvanek J."/>
            <person name="Nedelnik J."/>
            <person name="Repkova J."/>
        </authorList>
    </citation>
    <scope>NUCLEOTIDE SEQUENCE [LARGE SCALE GENOMIC DNA]</scope>
    <source>
        <strain evidence="2">cv. 10/8</strain>
        <tissue evidence="1">Leaf</tissue>
    </source>
</reference>
<protein>
    <submittedName>
        <fullName evidence="1">Uncharacterized protein</fullName>
    </submittedName>
</protein>
<sequence length="106" mass="12059">PRKGRSKLQWWCFSSILAPKFVTPFPPKSWPFIDLKTGLVVPELALGAASRKQWTKTGLICAGRSPSRQAPHRAPVHSRWAPMIDEKPTFEQRICARRKGIRAGRR</sequence>